<sequence length="534" mass="61681">MLTKKLLFILFVLFILVRLPFLDQINLLPDERDIALSGWSIAQSGKDLFGKPFPLVFENISPNNPLFAIYFAALWFFFIPIKSVFLARLPFVLISSLLVFIVFEIVRQISNDDKKSLITTAVLCFNPWIFHITRLALDIPLAMVFLFSGVLFYLKKKKLMALILFFLTVFTYQGSRLLIPFLLIYLEIFFLIKKKSWKSFAFNSFKNLLFVIFLVIIASFLEPGISKNRLSEIIFFNNEKNSQTVIFNRNTSIASPLVKRVFDNKLSVSIDKIVLNFTKGLDLSYLFKTGDYSPLNGNATTGQFLFIFILFYFLGIVSIGKKSAVSDYYLIGFIPLGMIPALLSTLGLTFSIRGVLSSLGYSYLIASGIIFFSQHVNNSKLKKNILLVVGVAFVINLTYFIYGYYVRRPITIGELFYENERQLSVFLLKDNSPYTIYHQLPRNAFLSYIFFKNENLNLKEVQNNLTGKNYLYKSKAFLKCNHKVNYVKIKKAVIHEACLEKDTYDLLSDINNPKVKYRIPYKDFSQKFVYFVIK</sequence>
<feature type="transmembrane region" description="Helical" evidence="1">
    <location>
        <begin position="204"/>
        <end position="221"/>
    </location>
</feature>
<feature type="transmembrane region" description="Helical" evidence="1">
    <location>
        <begin position="354"/>
        <end position="373"/>
    </location>
</feature>
<feature type="transmembrane region" description="Helical" evidence="1">
    <location>
        <begin position="301"/>
        <end position="319"/>
    </location>
</feature>
<dbReference type="EMBL" id="MGAF01000052">
    <property type="protein sequence ID" value="OGK39335.1"/>
    <property type="molecule type" value="Genomic_DNA"/>
</dbReference>
<dbReference type="STRING" id="1802055.A3A74_05190"/>
<comment type="caution">
    <text evidence="2">The sequence shown here is derived from an EMBL/GenBank/DDBJ whole genome shotgun (WGS) entry which is preliminary data.</text>
</comment>
<protein>
    <recommendedName>
        <fullName evidence="4">Glycosyltransferase RgtA/B/C/D-like domain-containing protein</fullName>
    </recommendedName>
</protein>
<gene>
    <name evidence="2" type="ORF">A3A74_05190</name>
</gene>
<keyword evidence="1" id="KW-0812">Transmembrane</keyword>
<evidence type="ECO:0000313" key="2">
    <source>
        <dbReference type="EMBL" id="OGK39335.1"/>
    </source>
</evidence>
<accession>A0A1F7I7I7</accession>
<feature type="transmembrane region" description="Helical" evidence="1">
    <location>
        <begin position="328"/>
        <end position="348"/>
    </location>
</feature>
<name>A0A1F7I7I7_9BACT</name>
<proteinExistence type="predicted"/>
<feature type="transmembrane region" description="Helical" evidence="1">
    <location>
        <begin position="385"/>
        <end position="405"/>
    </location>
</feature>
<feature type="transmembrane region" description="Helical" evidence="1">
    <location>
        <begin position="160"/>
        <end position="192"/>
    </location>
</feature>
<evidence type="ECO:0000313" key="3">
    <source>
        <dbReference type="Proteomes" id="UP000179270"/>
    </source>
</evidence>
<organism evidence="2 3">
    <name type="scientific">Candidatus Roizmanbacteria bacterium RIFCSPLOWO2_01_FULL_35_13</name>
    <dbReference type="NCBI Taxonomy" id="1802055"/>
    <lineage>
        <taxon>Bacteria</taxon>
        <taxon>Candidatus Roizmaniibacteriota</taxon>
    </lineage>
</organism>
<keyword evidence="1" id="KW-1133">Transmembrane helix</keyword>
<evidence type="ECO:0000256" key="1">
    <source>
        <dbReference type="SAM" id="Phobius"/>
    </source>
</evidence>
<dbReference type="AlphaFoldDB" id="A0A1F7I7I7"/>
<reference evidence="2 3" key="1">
    <citation type="journal article" date="2016" name="Nat. Commun.">
        <title>Thousands of microbial genomes shed light on interconnected biogeochemical processes in an aquifer system.</title>
        <authorList>
            <person name="Anantharaman K."/>
            <person name="Brown C.T."/>
            <person name="Hug L.A."/>
            <person name="Sharon I."/>
            <person name="Castelle C.J."/>
            <person name="Probst A.J."/>
            <person name="Thomas B.C."/>
            <person name="Singh A."/>
            <person name="Wilkins M.J."/>
            <person name="Karaoz U."/>
            <person name="Brodie E.L."/>
            <person name="Williams K.H."/>
            <person name="Hubbard S.S."/>
            <person name="Banfield J.F."/>
        </authorList>
    </citation>
    <scope>NUCLEOTIDE SEQUENCE [LARGE SCALE GENOMIC DNA]</scope>
</reference>
<feature type="transmembrane region" description="Helical" evidence="1">
    <location>
        <begin position="85"/>
        <end position="106"/>
    </location>
</feature>
<evidence type="ECO:0008006" key="4">
    <source>
        <dbReference type="Google" id="ProtNLM"/>
    </source>
</evidence>
<feature type="transmembrane region" description="Helical" evidence="1">
    <location>
        <begin position="135"/>
        <end position="154"/>
    </location>
</feature>
<keyword evidence="1" id="KW-0472">Membrane</keyword>
<dbReference type="Proteomes" id="UP000179270">
    <property type="component" value="Unassembled WGS sequence"/>
</dbReference>